<evidence type="ECO:0000313" key="9">
    <source>
        <dbReference type="Proteomes" id="UP001633002"/>
    </source>
</evidence>
<dbReference type="InterPro" id="IPR043502">
    <property type="entry name" value="DNA/RNA_pol_sf"/>
</dbReference>
<gene>
    <name evidence="8" type="ORF">R1sor_024663</name>
</gene>
<dbReference type="GO" id="GO:0004519">
    <property type="term" value="F:endonuclease activity"/>
    <property type="evidence" value="ECO:0007669"/>
    <property type="project" value="UniProtKB-KW"/>
</dbReference>
<evidence type="ECO:0000259" key="7">
    <source>
        <dbReference type="PROSITE" id="PS50994"/>
    </source>
</evidence>
<keyword evidence="2" id="KW-0548">Nucleotidyltransferase</keyword>
<dbReference type="Gene3D" id="3.30.420.10">
    <property type="entry name" value="Ribonuclease H-like superfamily/Ribonuclease H"/>
    <property type="match status" value="1"/>
</dbReference>
<keyword evidence="1" id="KW-0808">Transferase</keyword>
<keyword evidence="4" id="KW-0378">Hydrolase</keyword>
<dbReference type="Pfam" id="PF17919">
    <property type="entry name" value="RT_RNaseH_2"/>
    <property type="match status" value="1"/>
</dbReference>
<dbReference type="InterPro" id="IPR012337">
    <property type="entry name" value="RNaseH-like_sf"/>
</dbReference>
<evidence type="ECO:0000313" key="8">
    <source>
        <dbReference type="EMBL" id="KAL3681707.1"/>
    </source>
</evidence>
<reference evidence="8 9" key="1">
    <citation type="submission" date="2024-09" db="EMBL/GenBank/DDBJ databases">
        <title>Chromosome-scale assembly of Riccia sorocarpa.</title>
        <authorList>
            <person name="Paukszto L."/>
        </authorList>
    </citation>
    <scope>NUCLEOTIDE SEQUENCE [LARGE SCALE GENOMIC DNA]</scope>
    <source>
        <strain evidence="8">LP-2024</strain>
        <tissue evidence="8">Aerial parts of the thallus</tissue>
    </source>
</reference>
<dbReference type="InterPro" id="IPR036397">
    <property type="entry name" value="RNaseH_sf"/>
</dbReference>
<keyword evidence="4" id="KW-0255">Endonuclease</keyword>
<dbReference type="PANTHER" id="PTHR37984:SF5">
    <property type="entry name" value="PROTEIN NYNRIN-LIKE"/>
    <property type="match status" value="1"/>
</dbReference>
<keyword evidence="9" id="KW-1185">Reference proteome</keyword>
<feature type="region of interest" description="Disordered" evidence="6">
    <location>
        <begin position="465"/>
        <end position="522"/>
    </location>
</feature>
<dbReference type="CDD" id="cd01647">
    <property type="entry name" value="RT_LTR"/>
    <property type="match status" value="1"/>
</dbReference>
<organism evidence="8 9">
    <name type="scientific">Riccia sorocarpa</name>
    <dbReference type="NCBI Taxonomy" id="122646"/>
    <lineage>
        <taxon>Eukaryota</taxon>
        <taxon>Viridiplantae</taxon>
        <taxon>Streptophyta</taxon>
        <taxon>Embryophyta</taxon>
        <taxon>Marchantiophyta</taxon>
        <taxon>Marchantiopsida</taxon>
        <taxon>Marchantiidae</taxon>
        <taxon>Marchantiales</taxon>
        <taxon>Ricciaceae</taxon>
        <taxon>Riccia</taxon>
    </lineage>
</organism>
<dbReference type="SUPFAM" id="SSF56672">
    <property type="entry name" value="DNA/RNA polymerases"/>
    <property type="match status" value="1"/>
</dbReference>
<dbReference type="Gene3D" id="1.10.340.70">
    <property type="match status" value="1"/>
</dbReference>
<evidence type="ECO:0000256" key="2">
    <source>
        <dbReference type="ARBA" id="ARBA00022695"/>
    </source>
</evidence>
<feature type="compositionally biased region" description="Basic and acidic residues" evidence="6">
    <location>
        <begin position="507"/>
        <end position="519"/>
    </location>
</feature>
<dbReference type="Gene3D" id="3.10.10.10">
    <property type="entry name" value="HIV Type 1 Reverse Transcriptase, subunit A, domain 1"/>
    <property type="match status" value="1"/>
</dbReference>
<dbReference type="SUPFAM" id="SSF53098">
    <property type="entry name" value="Ribonuclease H-like"/>
    <property type="match status" value="1"/>
</dbReference>
<dbReference type="InterPro" id="IPR000477">
    <property type="entry name" value="RT_dom"/>
</dbReference>
<dbReference type="InterPro" id="IPR050951">
    <property type="entry name" value="Retrovirus_Pol_polyprotein"/>
</dbReference>
<dbReference type="Pfam" id="PF17921">
    <property type="entry name" value="Integrase_H2C2"/>
    <property type="match status" value="1"/>
</dbReference>
<feature type="region of interest" description="Disordered" evidence="6">
    <location>
        <begin position="894"/>
        <end position="915"/>
    </location>
</feature>
<comment type="caution">
    <text evidence="8">The sequence shown here is derived from an EMBL/GenBank/DDBJ whole genome shotgun (WGS) entry which is preliminary data.</text>
</comment>
<dbReference type="PROSITE" id="PS50994">
    <property type="entry name" value="INTEGRASE"/>
    <property type="match status" value="1"/>
</dbReference>
<keyword evidence="5" id="KW-0511">Multifunctional enzyme</keyword>
<dbReference type="EMBL" id="JBJQOH010000007">
    <property type="protein sequence ID" value="KAL3681707.1"/>
    <property type="molecule type" value="Genomic_DNA"/>
</dbReference>
<feature type="domain" description="Integrase catalytic" evidence="7">
    <location>
        <begin position="1578"/>
        <end position="1738"/>
    </location>
</feature>
<proteinExistence type="predicted"/>
<dbReference type="Proteomes" id="UP001633002">
    <property type="component" value="Unassembled WGS sequence"/>
</dbReference>
<dbReference type="Gene3D" id="3.30.70.270">
    <property type="match status" value="2"/>
</dbReference>
<sequence length="1903" mass="216553">MSGKGKETLVGGQEDTRATTPPRLQLDPATMQMFEAMRLFLLQQQASEKKESQATDALRTVVGQLDQFDGKNISKFLRFYKKEMDVNRVPEDEMVRSFELAVTPELREHVKVLIAASRNNWEQFSRAMREQYFLEDADRVTKRSFLEWVEQPNKGLSATALLREFDTRYSLLTRMERMVLEDTKTELFLRAADPELQERLEMRLEDNEAEGGLTTNWRKVQDAVELLEKQEQRKEKGVIRRFVPAAPAVVPVVPTAQIPIVPAIGQPPRPLVPRKDDPSLEDVMKGMRDLSLKLTKLEEKGSGDAAAKPAARPGWMQRCIWCDNPDHARRECGEFSTMLGRGIIFWKDGKVALRDTGEFLATNFGKGGMKKLVEDYLAAHSVAVVEAACYGLSVQEGEDFTSEGYVKPSCLWKSALAAMKGEKTPVEVLARTATTIRQETGWNDPVETLAIHAYIAKSQHEALVEEKRRREDAEEGISAKRQTRGDKARQEPPSPPEVPMTDVPSTSDKERKPVKEKGKGPAYKLQSDIEAATDLKAVLEERVLDAEVKFSLRQVLGIAKKEFHDIIIDIVKRKRQLTEEATEGLTHALGIDGEGARIATCCQQTAERKKGLRVRFEDEIEEEGDVNPSHYTRDHWARATGETMVKLEGLEEPVVALIDHGSEINLMSKNVYEKGKWPIDTDHTWRIKAANNTTGGLIGACPEVRLKIGNVEIEQNIFVQDMASYPVILGQPFITAVRMETRVLDDGSAYARIRSKDGKQAVQFLTVPANHERNRPLLRFVGLRQNDFVVYKKVEDLERWERKKIAKIQKQLQGLGELEGDEWISGVYEECGLENPLEEIAAIGMGKDDVVVQIESRELYSVIEEFEKVEVTVETKYKTVDKKIKPVAAPLPEDAKKQIEQASRERSLRDSTKMGHKFSDDTLDELRVGVDNSLLPEEVKCFKQMLARHGKAFAFAPSEIGCVDPSVVSPMVIFTVPHVPWDLRPIPVPRAHLPKLIDLLKEKMQMRILEPSFAPYSSRWFTVPKKSGALRFIQDMQPVNAVTIRNVGVGPIVDEFAEAFAGKAIYSLGDLYSGYDQFQLAEGSRDVTTMRTPLGLVRMCTLPQGATNSVAHMMAGMNKVLKEFIPEKTMPFLDDVPIKGCREDEKDEVLDTKGCRKYVTEHIQDCEKILSRLEEVHLTLSGTKSTFGVREIVIVGHLCGSFGRKPDPAKVNAIQKIREVCSSLTEVRRFLGALVFYHIWIPHYAHAADPLYELCRKDVKFKWTEKHAESMRKLKELLSTSPFLGRIDYQCGRPVILTVDTSPIAIGWAVGQNDAEGNRFAVRFGARVLSSRQRSYPQVKRELWGLVTAMKAEKEYLIGAEVVVETDCLPLLGMITKCTTADMTVLNWIAYIKTLNPEFRHIAGKDNPVADMLSRARYDGEEELVDDTDDIGTEFYSIAQVGGETEAVFREELYEGEWLDLGRYLRSLTRQEGWSDAEFKRIRKKAYGYMLEDGYLWKRPKQLGGVPQRILCDRETQVMLMKEFHESLWAGHRGIWATFTKLKARYWWKNMYKDVVAFVESCLMCQTYSNIRHRDGLHPTYPLAIHFKWVVDLVTMPVGLWQMRYLVLAREDLSNQVEGRALRRNTTEAVCRFLLEDVVCRYGCVGKITADGGELDAQEARDFFQRYGLKLSLTTAYNPEGNAKSERGHPPIVKALVKACDGRVREWPRLLPFALWADRTTHSSVTGYMPAELVQGQKPIMPVEEQVPTWSVLPWADNLTREELLELRIRQLEQRDEDVRTALERLKEARLSNKDRFDKRHRLRPKPVEEGDWVLVYDSSLDNQHSALKKFAKRWFGPYVVEKVYDNATYGLRELDGARLRRPIAGKRVKIFKKRNEDMDVIDIVEDGRPFEDEDIDDGDEVM</sequence>
<dbReference type="InterPro" id="IPR041588">
    <property type="entry name" value="Integrase_H2C2"/>
</dbReference>
<dbReference type="InterPro" id="IPR041577">
    <property type="entry name" value="RT_RNaseH_2"/>
</dbReference>
<dbReference type="CDD" id="cd00303">
    <property type="entry name" value="retropepsin_like"/>
    <property type="match status" value="1"/>
</dbReference>
<dbReference type="InterPro" id="IPR001584">
    <property type="entry name" value="Integrase_cat-core"/>
</dbReference>
<dbReference type="Pfam" id="PF00078">
    <property type="entry name" value="RVT_1"/>
    <property type="match status" value="1"/>
</dbReference>
<dbReference type="GO" id="GO:0016779">
    <property type="term" value="F:nucleotidyltransferase activity"/>
    <property type="evidence" value="ECO:0007669"/>
    <property type="project" value="UniProtKB-KW"/>
</dbReference>
<dbReference type="InterPro" id="IPR021109">
    <property type="entry name" value="Peptidase_aspartic_dom_sf"/>
</dbReference>
<evidence type="ECO:0000256" key="4">
    <source>
        <dbReference type="ARBA" id="ARBA00022759"/>
    </source>
</evidence>
<protein>
    <recommendedName>
        <fullName evidence="7">Integrase catalytic domain-containing protein</fullName>
    </recommendedName>
</protein>
<dbReference type="InterPro" id="IPR043128">
    <property type="entry name" value="Rev_trsase/Diguanyl_cyclase"/>
</dbReference>
<evidence type="ECO:0000256" key="3">
    <source>
        <dbReference type="ARBA" id="ARBA00022722"/>
    </source>
</evidence>
<dbReference type="FunFam" id="1.10.340.70:FF:000001">
    <property type="entry name" value="Retrovirus-related Pol polyprotein from transposon gypsy-like Protein"/>
    <property type="match status" value="1"/>
</dbReference>
<name>A0ABD3GR50_9MARC</name>
<feature type="region of interest" description="Disordered" evidence="6">
    <location>
        <begin position="1"/>
        <end position="24"/>
    </location>
</feature>
<evidence type="ECO:0000256" key="5">
    <source>
        <dbReference type="ARBA" id="ARBA00023268"/>
    </source>
</evidence>
<accession>A0ABD3GR50</accession>
<evidence type="ECO:0000256" key="6">
    <source>
        <dbReference type="SAM" id="MobiDB-lite"/>
    </source>
</evidence>
<dbReference type="PANTHER" id="PTHR37984">
    <property type="entry name" value="PROTEIN CBG26694"/>
    <property type="match status" value="1"/>
</dbReference>
<evidence type="ECO:0000256" key="1">
    <source>
        <dbReference type="ARBA" id="ARBA00022679"/>
    </source>
</evidence>
<keyword evidence="3" id="KW-0540">Nuclease</keyword>
<dbReference type="CDD" id="cd09274">
    <property type="entry name" value="RNase_HI_RT_Ty3"/>
    <property type="match status" value="1"/>
</dbReference>
<dbReference type="Gene3D" id="2.40.70.10">
    <property type="entry name" value="Acid Proteases"/>
    <property type="match status" value="1"/>
</dbReference>